<reference evidence="2 3" key="2">
    <citation type="journal article" date="2012" name="J. Biosci. Bioeng.">
        <title>Complete genome sequence and characterization of the N-acylhomoserine lactone-degrading gene of the potato leaf-associated Solibacillus silvestris.</title>
        <authorList>
            <person name="Morohoshi T."/>
            <person name="Tominaga Y."/>
            <person name="Someya N."/>
            <person name="Ikeda T."/>
        </authorList>
    </citation>
    <scope>NUCLEOTIDE SEQUENCE [LARGE SCALE GENOMIC DNA]</scope>
    <source>
        <strain evidence="2 3">StLB046</strain>
    </source>
</reference>
<dbReference type="CDD" id="cd00093">
    <property type="entry name" value="HTH_XRE"/>
    <property type="match status" value="1"/>
</dbReference>
<dbReference type="HOGENOM" id="CLU_078725_0_0_9"/>
<gene>
    <name evidence="2" type="ordered locus">SSIL_0279</name>
</gene>
<protein>
    <submittedName>
        <fullName evidence="2">Predicted transcriptional regulator</fullName>
    </submittedName>
</protein>
<organism evidence="2 3">
    <name type="scientific">Solibacillus silvestris (strain StLB046)</name>
    <name type="common">Bacillus silvestris</name>
    <dbReference type="NCBI Taxonomy" id="1002809"/>
    <lineage>
        <taxon>Bacteria</taxon>
        <taxon>Bacillati</taxon>
        <taxon>Bacillota</taxon>
        <taxon>Bacilli</taxon>
        <taxon>Bacillales</taxon>
        <taxon>Caryophanaceae</taxon>
        <taxon>Solibacillus</taxon>
    </lineage>
</organism>
<dbReference type="Proteomes" id="UP000006691">
    <property type="component" value="Chromosome"/>
</dbReference>
<keyword evidence="3" id="KW-1185">Reference proteome</keyword>
<dbReference type="GO" id="GO:0003677">
    <property type="term" value="F:DNA binding"/>
    <property type="evidence" value="ECO:0007669"/>
    <property type="project" value="InterPro"/>
</dbReference>
<dbReference type="eggNOG" id="COG1396">
    <property type="taxonomic scope" value="Bacteria"/>
</dbReference>
<proteinExistence type="predicted"/>
<dbReference type="STRING" id="1002809.SSIL_0279"/>
<dbReference type="InterPro" id="IPR010982">
    <property type="entry name" value="Lambda_DNA-bd_dom_sf"/>
</dbReference>
<dbReference type="InterPro" id="IPR001387">
    <property type="entry name" value="Cro/C1-type_HTH"/>
</dbReference>
<accession>F2F4G8</accession>
<dbReference type="AlphaFoldDB" id="F2F4G8"/>
<evidence type="ECO:0000313" key="3">
    <source>
        <dbReference type="Proteomes" id="UP000006691"/>
    </source>
</evidence>
<sequence length="285" mass="33567">MSNYGITIKSIRKNKGYTQKEVAANLFTQATYSNFEAAKTDILSFSFMHLLSQLQISSEELRFIHNGYQYDDEIEIAERFFNLPYNDREGILGILKLIEDYYLKGNSNIILNELKIICEALLIVESSGDLLVAREKVNKVWERISRFDQWYLVDIRIMNVVLYFFDCDVVIYITDKLVERLKVYQGFEDAKRLKKTLTINLSLILIKNGLITEALNRLEDFLRTHLSDLSYKALAVCFNRIAICYSHISKEKEKEYIKKIHSLLEIYEDESFKEILLLEYNKYCF</sequence>
<dbReference type="InterPro" id="IPR053163">
    <property type="entry name" value="HTH-type_regulator_Rgg"/>
</dbReference>
<dbReference type="Pfam" id="PF01381">
    <property type="entry name" value="HTH_3"/>
    <property type="match status" value="1"/>
</dbReference>
<feature type="domain" description="HTH cro/C1-type" evidence="1">
    <location>
        <begin position="8"/>
        <end position="61"/>
    </location>
</feature>
<dbReference type="InterPro" id="IPR010057">
    <property type="entry name" value="Transcription_activator_Rgg_C"/>
</dbReference>
<dbReference type="SUPFAM" id="SSF47413">
    <property type="entry name" value="lambda repressor-like DNA-binding domains"/>
    <property type="match status" value="1"/>
</dbReference>
<dbReference type="Pfam" id="PF21259">
    <property type="entry name" value="Rgg_C"/>
    <property type="match status" value="1"/>
</dbReference>
<name>F2F4G8_SOLSS</name>
<dbReference type="KEGG" id="siv:SSIL_0279"/>
<dbReference type="SMART" id="SM00530">
    <property type="entry name" value="HTH_XRE"/>
    <property type="match status" value="1"/>
</dbReference>
<dbReference type="EMBL" id="AP012157">
    <property type="protein sequence ID" value="BAK14702.1"/>
    <property type="molecule type" value="Genomic_DNA"/>
</dbReference>
<dbReference type="PANTHER" id="PTHR37038">
    <property type="entry name" value="TRANSCRIPTIONAL REGULATOR-RELATED"/>
    <property type="match status" value="1"/>
</dbReference>
<dbReference type="InterPro" id="IPR011990">
    <property type="entry name" value="TPR-like_helical_dom_sf"/>
</dbReference>
<dbReference type="RefSeq" id="WP_014822439.1">
    <property type="nucleotide sequence ID" value="NC_018065.1"/>
</dbReference>
<reference evidence="3" key="1">
    <citation type="submission" date="2011-04" db="EMBL/GenBank/DDBJ databases">
        <title>Genome sequence of Solibacillus silvestris StLB046.</title>
        <authorList>
            <person name="Morohoshi T."/>
            <person name="Someya N."/>
            <person name="Ikeda T."/>
        </authorList>
    </citation>
    <scope>NUCLEOTIDE SEQUENCE [LARGE SCALE GENOMIC DNA]</scope>
    <source>
        <strain evidence="3">StLB046</strain>
    </source>
</reference>
<dbReference type="Gene3D" id="1.25.40.10">
    <property type="entry name" value="Tetratricopeptide repeat domain"/>
    <property type="match status" value="1"/>
</dbReference>
<evidence type="ECO:0000259" key="1">
    <source>
        <dbReference type="PROSITE" id="PS50943"/>
    </source>
</evidence>
<dbReference type="PATRIC" id="fig|1002809.3.peg.283"/>
<evidence type="ECO:0000313" key="2">
    <source>
        <dbReference type="EMBL" id="BAK14702.1"/>
    </source>
</evidence>
<dbReference type="PROSITE" id="PS50943">
    <property type="entry name" value="HTH_CROC1"/>
    <property type="match status" value="1"/>
</dbReference>
<dbReference type="PANTHER" id="PTHR37038:SF13">
    <property type="entry name" value="HTH CRO_C1-TYPE DOMAIN-CONTAINING PROTEIN"/>
    <property type="match status" value="1"/>
</dbReference>